<dbReference type="SUPFAM" id="SSF53474">
    <property type="entry name" value="alpha/beta-Hydrolases"/>
    <property type="match status" value="1"/>
</dbReference>
<protein>
    <submittedName>
        <fullName evidence="6">Dienelactone hydrolase</fullName>
    </submittedName>
</protein>
<sequence>MRIFELLLLLSNIGLFGLTIMIKKGERKVKLLLIASSLSAILLIIHLITEGFRIQLVFLYCTSFFFLAISGYRYFKKSAFQKVSRFILGTVYTLIAIMLMLSAASLYAFPVFELPEPTGKYRVGTQTFHFVDKKRKELFDQARDRNRELMVQVWYPATQPSGKPAPFIAEGSMLKEEPLSKTFGFPAITMDYLKYIPTHSYVKAKISTESRSYPLIILNHGYQSSKVYHTSQAENLASHGYIVASIDHTYSTFATVFPDGRTTTMKTDMNQIAETNYRDKVGKVWTDDITFIIDQFEQMDTGKIKTPFKGRLDMQHIGVFGHSFGGAASYDVASDSRITAGIDMDGGLYNYHRNPRMTKPFMFMFSDITFKRFNEVRQHHVYTDEEIKEMGASRAEIEKEKKDTELEIEHFKHVAHHGGHILYLKGLTHYNFADVQFITPVLQHTGLTGDIDPTRATSIVNKYTLSFFNKYLKNKDDHLLDRPIDQYPEVKLVTPLFKK</sequence>
<keyword evidence="5" id="KW-1133">Transmembrane helix</keyword>
<keyword evidence="2" id="KW-0442">Lipid degradation</keyword>
<dbReference type="PANTHER" id="PTHR10272:SF0">
    <property type="entry name" value="PLATELET-ACTIVATING FACTOR ACETYLHYDROLASE"/>
    <property type="match status" value="1"/>
</dbReference>
<evidence type="ECO:0000313" key="6">
    <source>
        <dbReference type="EMBL" id="MDA7025143.1"/>
    </source>
</evidence>
<feature type="transmembrane region" description="Helical" evidence="5">
    <location>
        <begin position="87"/>
        <end position="109"/>
    </location>
</feature>
<evidence type="ECO:0000256" key="2">
    <source>
        <dbReference type="ARBA" id="ARBA00022963"/>
    </source>
</evidence>
<proteinExistence type="predicted"/>
<evidence type="ECO:0000256" key="3">
    <source>
        <dbReference type="ARBA" id="ARBA00023098"/>
    </source>
</evidence>
<evidence type="ECO:0000256" key="5">
    <source>
        <dbReference type="SAM" id="Phobius"/>
    </source>
</evidence>
<keyword evidence="5" id="KW-0812">Transmembrane</keyword>
<organism evidence="6 7">
    <name type="scientific">Bacillus changyiensis</name>
    <dbReference type="NCBI Taxonomy" id="3004103"/>
    <lineage>
        <taxon>Bacteria</taxon>
        <taxon>Bacillati</taxon>
        <taxon>Bacillota</taxon>
        <taxon>Bacilli</taxon>
        <taxon>Bacillales</taxon>
        <taxon>Bacillaceae</taxon>
        <taxon>Bacillus</taxon>
    </lineage>
</organism>
<dbReference type="EMBL" id="JAQKAB010000001">
    <property type="protein sequence ID" value="MDA7025143.1"/>
    <property type="molecule type" value="Genomic_DNA"/>
</dbReference>
<name>A0ABT4WYN0_9BACI</name>
<feature type="transmembrane region" description="Helical" evidence="5">
    <location>
        <begin position="6"/>
        <end position="22"/>
    </location>
</feature>
<feature type="coiled-coil region" evidence="4">
    <location>
        <begin position="387"/>
        <end position="414"/>
    </location>
</feature>
<keyword evidence="7" id="KW-1185">Reference proteome</keyword>
<dbReference type="Pfam" id="PF03403">
    <property type="entry name" value="PAF-AH_p_II"/>
    <property type="match status" value="1"/>
</dbReference>
<feature type="transmembrane region" description="Helical" evidence="5">
    <location>
        <begin position="54"/>
        <end position="75"/>
    </location>
</feature>
<evidence type="ECO:0000256" key="1">
    <source>
        <dbReference type="ARBA" id="ARBA00022801"/>
    </source>
</evidence>
<dbReference type="Gene3D" id="3.40.50.1820">
    <property type="entry name" value="alpha/beta hydrolase"/>
    <property type="match status" value="1"/>
</dbReference>
<reference evidence="6 7" key="1">
    <citation type="submission" date="2023-01" db="EMBL/GenBank/DDBJ databases">
        <title>Bacillus changyiensis sp. nov., isolated from a coastal deposit.</title>
        <authorList>
            <person name="Xiao G."/>
            <person name="Lai Q."/>
            <person name="Hu Z."/>
            <person name="Shao Z."/>
        </authorList>
    </citation>
    <scope>NUCLEOTIDE SEQUENCE [LARGE SCALE GENOMIC DNA]</scope>
    <source>
        <strain evidence="6 7">CLL-7-23</strain>
    </source>
</reference>
<feature type="transmembrane region" description="Helical" evidence="5">
    <location>
        <begin position="29"/>
        <end position="48"/>
    </location>
</feature>
<accession>A0ABT4WYN0</accession>
<evidence type="ECO:0000256" key="4">
    <source>
        <dbReference type="SAM" id="Coils"/>
    </source>
</evidence>
<gene>
    <name evidence="6" type="ORF">PJ311_00800</name>
</gene>
<keyword evidence="5" id="KW-0472">Membrane</keyword>
<dbReference type="RefSeq" id="WP_271339009.1">
    <property type="nucleotide sequence ID" value="NZ_JAQKAB010000001.1"/>
</dbReference>
<dbReference type="InterPro" id="IPR029058">
    <property type="entry name" value="AB_hydrolase_fold"/>
</dbReference>
<dbReference type="GO" id="GO:0016787">
    <property type="term" value="F:hydrolase activity"/>
    <property type="evidence" value="ECO:0007669"/>
    <property type="project" value="UniProtKB-KW"/>
</dbReference>
<keyword evidence="3" id="KW-0443">Lipid metabolism</keyword>
<evidence type="ECO:0000313" key="7">
    <source>
        <dbReference type="Proteomes" id="UP001211894"/>
    </source>
</evidence>
<keyword evidence="1 6" id="KW-0378">Hydrolase</keyword>
<comment type="caution">
    <text evidence="6">The sequence shown here is derived from an EMBL/GenBank/DDBJ whole genome shotgun (WGS) entry which is preliminary data.</text>
</comment>
<dbReference type="PANTHER" id="PTHR10272">
    <property type="entry name" value="PLATELET-ACTIVATING FACTOR ACETYLHYDROLASE"/>
    <property type="match status" value="1"/>
</dbReference>
<keyword evidence="4" id="KW-0175">Coiled coil</keyword>
<dbReference type="Proteomes" id="UP001211894">
    <property type="component" value="Unassembled WGS sequence"/>
</dbReference>